<organism evidence="8 9">
    <name type="scientific">Pyxicephalus adspersus</name>
    <name type="common">African bullfrog</name>
    <dbReference type="NCBI Taxonomy" id="30357"/>
    <lineage>
        <taxon>Eukaryota</taxon>
        <taxon>Metazoa</taxon>
        <taxon>Chordata</taxon>
        <taxon>Craniata</taxon>
        <taxon>Vertebrata</taxon>
        <taxon>Euteleostomi</taxon>
        <taxon>Amphibia</taxon>
        <taxon>Batrachia</taxon>
        <taxon>Anura</taxon>
        <taxon>Neobatrachia</taxon>
        <taxon>Ranoidea</taxon>
        <taxon>Pyxicephalidae</taxon>
        <taxon>Pyxicephalinae</taxon>
        <taxon>Pyxicephalus</taxon>
    </lineage>
</organism>
<comment type="caution">
    <text evidence="8">The sequence shown here is derived from an EMBL/GenBank/DDBJ whole genome shotgun (WGS) entry which is preliminary data.</text>
</comment>
<feature type="domain" description="TMC" evidence="7">
    <location>
        <begin position="481"/>
        <end position="591"/>
    </location>
</feature>
<accession>A0AAV2ZY46</accession>
<gene>
    <name evidence="8" type="ORF">GDO54_016012</name>
</gene>
<dbReference type="GO" id="GO:0005886">
    <property type="term" value="C:plasma membrane"/>
    <property type="evidence" value="ECO:0007669"/>
    <property type="project" value="InterPro"/>
</dbReference>
<feature type="transmembrane region" description="Helical" evidence="6">
    <location>
        <begin position="595"/>
        <end position="619"/>
    </location>
</feature>
<comment type="similarity">
    <text evidence="2 6">Belongs to the TMC family.</text>
</comment>
<reference evidence="8" key="1">
    <citation type="thesis" date="2020" institute="ProQuest LLC" country="789 East Eisenhower Parkway, Ann Arbor, MI, USA">
        <title>Comparative Genomics and Chromosome Evolution.</title>
        <authorList>
            <person name="Mudd A.B."/>
        </authorList>
    </citation>
    <scope>NUCLEOTIDE SEQUENCE</scope>
    <source>
        <strain evidence="8">1538</strain>
        <tissue evidence="8">Blood</tissue>
    </source>
</reference>
<feature type="transmembrane region" description="Helical" evidence="6">
    <location>
        <begin position="403"/>
        <end position="426"/>
    </location>
</feature>
<feature type="transmembrane region" description="Helical" evidence="6">
    <location>
        <begin position="438"/>
        <end position="458"/>
    </location>
</feature>
<dbReference type="Pfam" id="PF07810">
    <property type="entry name" value="TMC"/>
    <property type="match status" value="1"/>
</dbReference>
<evidence type="ECO:0000256" key="6">
    <source>
        <dbReference type="RuleBase" id="RU310713"/>
    </source>
</evidence>
<keyword evidence="3 6" id="KW-0812">Transmembrane</keyword>
<dbReference type="PANTHER" id="PTHR23302">
    <property type="entry name" value="TRANSMEMBRANE CHANNEL-RELATED"/>
    <property type="match status" value="1"/>
</dbReference>
<evidence type="ECO:0000313" key="8">
    <source>
        <dbReference type="EMBL" id="DBA20305.1"/>
    </source>
</evidence>
<proteinExistence type="inferred from homology"/>
<feature type="transmembrane region" description="Helical" evidence="6">
    <location>
        <begin position="258"/>
        <end position="280"/>
    </location>
</feature>
<evidence type="ECO:0000256" key="5">
    <source>
        <dbReference type="ARBA" id="ARBA00023136"/>
    </source>
</evidence>
<evidence type="ECO:0000256" key="2">
    <source>
        <dbReference type="ARBA" id="ARBA00006510"/>
    </source>
</evidence>
<dbReference type="GO" id="GO:0008381">
    <property type="term" value="F:mechanosensitive monoatomic ion channel activity"/>
    <property type="evidence" value="ECO:0007669"/>
    <property type="project" value="TreeGrafter"/>
</dbReference>
<keyword evidence="4 6" id="KW-1133">Transmembrane helix</keyword>
<dbReference type="PANTHER" id="PTHR23302:SF42">
    <property type="entry name" value="TRANSMEMBRANE CHANNEL-LIKE PROTEIN 7"/>
    <property type="match status" value="1"/>
</dbReference>
<evidence type="ECO:0000259" key="7">
    <source>
        <dbReference type="Pfam" id="PF07810"/>
    </source>
</evidence>
<name>A0AAV2ZY46_PYXAD</name>
<keyword evidence="5 6" id="KW-0472">Membrane</keyword>
<evidence type="ECO:0000256" key="4">
    <source>
        <dbReference type="ARBA" id="ARBA00022989"/>
    </source>
</evidence>
<feature type="transmembrane region" description="Helical" evidence="6">
    <location>
        <begin position="653"/>
        <end position="673"/>
    </location>
</feature>
<comment type="subcellular location">
    <subcellularLocation>
        <location evidence="1 6">Membrane</location>
        <topology evidence="1 6">Multi-pass membrane protein</topology>
    </subcellularLocation>
</comment>
<dbReference type="InterPro" id="IPR038900">
    <property type="entry name" value="TMC"/>
</dbReference>
<feature type="transmembrane region" description="Helical" evidence="6">
    <location>
        <begin position="355"/>
        <end position="377"/>
    </location>
</feature>
<feature type="transmembrane region" description="Helical" evidence="6">
    <location>
        <begin position="164"/>
        <end position="189"/>
    </location>
</feature>
<dbReference type="Proteomes" id="UP001181693">
    <property type="component" value="Unassembled WGS sequence"/>
</dbReference>
<evidence type="ECO:0000313" key="9">
    <source>
        <dbReference type="Proteomes" id="UP001181693"/>
    </source>
</evidence>
<evidence type="ECO:0000256" key="1">
    <source>
        <dbReference type="ARBA" id="ARBA00004141"/>
    </source>
</evidence>
<sequence>MYHDNRKTPWWIGLQSRRGLQEVFVSEGDVVTPNQFLNELPSYQSLVRRKPSSYGTMDSRRSIRNQKHLLSREPSCVESFDSDFNNPLRERPISIQEKRELRTIQTMRFQNATAWGQWKDRSRSVFRKFRDDAAGLVSNLQLWRSNIHSIEGKFGTGIGSYFSFLRFLVLLNFVIFLLMFCFTTLPVAISKQGILNSSQIIPSSVEAECTRYSPVSKGLLYFYNNIIDFLSGTGFLELTYLFYGYYTIDTVTVYIIRYSLPLAYIMVTFAYLLLSIVWIVKRAVEGFKQSLVHDEDRFQSYCNKIFAGWDFCITDQCYAHLKHSSLQYELKTDLAEERIRQRKEKQSRKDTIKIYALRLFLNIIVISILGGCFYAIYLATSYSQEHTSPITQKTDRLSLLIEYLPSIVITIANFITPIIFETIVRYEDYTPAFEIRFTLIRCVFVRLASIAVLLISLWTKITSCSDQSCKPCGYNYKDYPCWESRVGQEMYKLMIFDFLIILAVVIFIEFPRKLLVTYCSWKPAQWWGQQEFEIPANVLEIVYGQTICWIGTFYSPLLPAIATIKYFIIFYIKKKTLMENCRPSTRPFRASSSNFFFQVILLIGLVLACIPVGIGIASIPASKACGPFINYNTSWQIIPATVDSFPEGLRKTIYVIASESFGVPFFLLSWYVLAF</sequence>
<dbReference type="EMBL" id="DYDO01000008">
    <property type="protein sequence ID" value="DBA20305.1"/>
    <property type="molecule type" value="Genomic_DNA"/>
</dbReference>
<keyword evidence="9" id="KW-1185">Reference proteome</keyword>
<dbReference type="AlphaFoldDB" id="A0AAV2ZY46"/>
<feature type="transmembrane region" description="Helical" evidence="6">
    <location>
        <begin position="226"/>
        <end position="246"/>
    </location>
</feature>
<feature type="transmembrane region" description="Helical" evidence="6">
    <location>
        <begin position="490"/>
        <end position="508"/>
    </location>
</feature>
<dbReference type="InterPro" id="IPR012496">
    <property type="entry name" value="TMC_dom"/>
</dbReference>
<evidence type="ECO:0000256" key="3">
    <source>
        <dbReference type="ARBA" id="ARBA00022692"/>
    </source>
</evidence>
<protein>
    <recommendedName>
        <fullName evidence="6">Transmembrane channel-like protein</fullName>
    </recommendedName>
</protein>